<feature type="compositionally biased region" description="Basic residues" evidence="1">
    <location>
        <begin position="80"/>
        <end position="89"/>
    </location>
</feature>
<organism evidence="2 3">
    <name type="scientific">Stylosanthes scabra</name>
    <dbReference type="NCBI Taxonomy" id="79078"/>
    <lineage>
        <taxon>Eukaryota</taxon>
        <taxon>Viridiplantae</taxon>
        <taxon>Streptophyta</taxon>
        <taxon>Embryophyta</taxon>
        <taxon>Tracheophyta</taxon>
        <taxon>Spermatophyta</taxon>
        <taxon>Magnoliopsida</taxon>
        <taxon>eudicotyledons</taxon>
        <taxon>Gunneridae</taxon>
        <taxon>Pentapetalae</taxon>
        <taxon>rosids</taxon>
        <taxon>fabids</taxon>
        <taxon>Fabales</taxon>
        <taxon>Fabaceae</taxon>
        <taxon>Papilionoideae</taxon>
        <taxon>50 kb inversion clade</taxon>
        <taxon>dalbergioids sensu lato</taxon>
        <taxon>Dalbergieae</taxon>
        <taxon>Pterocarpus clade</taxon>
        <taxon>Stylosanthes</taxon>
    </lineage>
</organism>
<accession>A0ABU6YGQ2</accession>
<keyword evidence="3" id="KW-1185">Reference proteome</keyword>
<feature type="region of interest" description="Disordered" evidence="1">
    <location>
        <begin position="77"/>
        <end position="113"/>
    </location>
</feature>
<sequence length="113" mass="12368">MAHEPQQGPFEIGGRGFSLHFNLLGRVWVVSEFSVGSVLSGPNYVKKKKSSPGISNKDQITNVLSLHTTLSVTLESLHHTTPHSSRRRPFSLSSNHSSCSQRRRPCSASSPLS</sequence>
<evidence type="ECO:0000313" key="2">
    <source>
        <dbReference type="EMBL" id="MED6207818.1"/>
    </source>
</evidence>
<dbReference type="EMBL" id="JASCZI010241861">
    <property type="protein sequence ID" value="MED6207818.1"/>
    <property type="molecule type" value="Genomic_DNA"/>
</dbReference>
<dbReference type="Proteomes" id="UP001341840">
    <property type="component" value="Unassembled WGS sequence"/>
</dbReference>
<reference evidence="2 3" key="1">
    <citation type="journal article" date="2023" name="Plants (Basel)">
        <title>Bridging the Gap: Combining Genomics and Transcriptomics Approaches to Understand Stylosanthes scabra, an Orphan Legume from the Brazilian Caatinga.</title>
        <authorList>
            <person name="Ferreira-Neto J.R.C."/>
            <person name="da Silva M.D."/>
            <person name="Binneck E."/>
            <person name="de Melo N.F."/>
            <person name="da Silva R.H."/>
            <person name="de Melo A.L.T.M."/>
            <person name="Pandolfi V."/>
            <person name="Bustamante F.O."/>
            <person name="Brasileiro-Vidal A.C."/>
            <person name="Benko-Iseppon A.M."/>
        </authorList>
    </citation>
    <scope>NUCLEOTIDE SEQUENCE [LARGE SCALE GENOMIC DNA]</scope>
    <source>
        <tissue evidence="2">Leaves</tissue>
    </source>
</reference>
<proteinExistence type="predicted"/>
<comment type="caution">
    <text evidence="2">The sequence shown here is derived from an EMBL/GenBank/DDBJ whole genome shotgun (WGS) entry which is preliminary data.</text>
</comment>
<protein>
    <submittedName>
        <fullName evidence="2">Uncharacterized protein</fullName>
    </submittedName>
</protein>
<evidence type="ECO:0000256" key="1">
    <source>
        <dbReference type="SAM" id="MobiDB-lite"/>
    </source>
</evidence>
<name>A0ABU6YGQ2_9FABA</name>
<gene>
    <name evidence="2" type="ORF">PIB30_039194</name>
</gene>
<evidence type="ECO:0000313" key="3">
    <source>
        <dbReference type="Proteomes" id="UP001341840"/>
    </source>
</evidence>
<feature type="compositionally biased region" description="Polar residues" evidence="1">
    <location>
        <begin position="91"/>
        <end position="100"/>
    </location>
</feature>